<gene>
    <name evidence="4" type="ORF">QWI16_15855</name>
</gene>
<comment type="caution">
    <text evidence="4">The sequence shown here is derived from an EMBL/GenBank/DDBJ whole genome shotgun (WGS) entry which is preliminary data.</text>
</comment>
<keyword evidence="5" id="KW-1185">Reference proteome</keyword>
<protein>
    <submittedName>
        <fullName evidence="4">PspA/IM30 family protein</fullName>
    </submittedName>
</protein>
<organism evidence="4 5">
    <name type="scientific">Gilvimarinus algae</name>
    <dbReference type="NCBI Taxonomy" id="3058037"/>
    <lineage>
        <taxon>Bacteria</taxon>
        <taxon>Pseudomonadati</taxon>
        <taxon>Pseudomonadota</taxon>
        <taxon>Gammaproteobacteria</taxon>
        <taxon>Cellvibrionales</taxon>
        <taxon>Cellvibrionaceae</taxon>
        <taxon>Gilvimarinus</taxon>
    </lineage>
</organism>
<dbReference type="Pfam" id="PF04012">
    <property type="entry name" value="PspA_IM30"/>
    <property type="match status" value="1"/>
</dbReference>
<feature type="coiled-coil region" evidence="2">
    <location>
        <begin position="37"/>
        <end position="89"/>
    </location>
</feature>
<reference evidence="4" key="1">
    <citation type="submission" date="2023-07" db="EMBL/GenBank/DDBJ databases">
        <title>Gilvimarinus algae sp. nov., isolated from the surface of Kelp.</title>
        <authorList>
            <person name="Sun Y.Y."/>
            <person name="Gong Y."/>
            <person name="Du Z.J."/>
        </authorList>
    </citation>
    <scope>NUCLEOTIDE SEQUENCE</scope>
    <source>
        <strain evidence="4">SDUM040014</strain>
    </source>
</reference>
<feature type="region of interest" description="Disordered" evidence="3">
    <location>
        <begin position="145"/>
        <end position="205"/>
    </location>
</feature>
<proteinExistence type="inferred from homology"/>
<sequence>MSESLLGRVARLVGGTFTSIVDAAENAAPDIVARQAIEEIDSAIDEVRAEIGRKQANRHNANLELSTLNNRAEELKAQIQTALKNEREDLAEAGASELVGVEDRIPIIETLIASTQEEEQELARYLSGLRSKREEMEKDLQIIRERKAADAGKTGGNTESGSLSVDRKVERASDAVSRVKSSVTGVPGSGSGSDDAARAELEELHRKNRVAERLAALKQES</sequence>
<feature type="compositionally biased region" description="Basic and acidic residues" evidence="3">
    <location>
        <begin position="195"/>
        <end position="205"/>
    </location>
</feature>
<evidence type="ECO:0000313" key="4">
    <source>
        <dbReference type="EMBL" id="MDO3383657.1"/>
    </source>
</evidence>
<evidence type="ECO:0000256" key="2">
    <source>
        <dbReference type="SAM" id="Coils"/>
    </source>
</evidence>
<dbReference type="RefSeq" id="WP_302714581.1">
    <property type="nucleotide sequence ID" value="NZ_JAULRT010000062.1"/>
</dbReference>
<dbReference type="InterPro" id="IPR007157">
    <property type="entry name" value="PspA_VIPP1"/>
</dbReference>
<evidence type="ECO:0000313" key="5">
    <source>
        <dbReference type="Proteomes" id="UP001168380"/>
    </source>
</evidence>
<accession>A0ABT8THT2</accession>
<evidence type="ECO:0000256" key="3">
    <source>
        <dbReference type="SAM" id="MobiDB-lite"/>
    </source>
</evidence>
<comment type="similarity">
    <text evidence="1">Belongs to the PspA/Vipp/IM30 family.</text>
</comment>
<dbReference type="EMBL" id="JAULRT010000062">
    <property type="protein sequence ID" value="MDO3383657.1"/>
    <property type="molecule type" value="Genomic_DNA"/>
</dbReference>
<evidence type="ECO:0000256" key="1">
    <source>
        <dbReference type="ARBA" id="ARBA00043985"/>
    </source>
</evidence>
<dbReference type="Proteomes" id="UP001168380">
    <property type="component" value="Unassembled WGS sequence"/>
</dbReference>
<dbReference type="PANTHER" id="PTHR31088">
    <property type="entry name" value="MEMBRANE-ASSOCIATED PROTEIN VIPP1, CHLOROPLASTIC"/>
    <property type="match status" value="1"/>
</dbReference>
<name>A0ABT8THT2_9GAMM</name>
<keyword evidence="2" id="KW-0175">Coiled coil</keyword>
<dbReference type="PANTHER" id="PTHR31088:SF6">
    <property type="entry name" value="PHAGE SHOCK PROTEIN A"/>
    <property type="match status" value="1"/>
</dbReference>